<feature type="domain" description="HIT" evidence="5">
    <location>
        <begin position="41"/>
        <end position="151"/>
    </location>
</feature>
<accession>A0A1V9YXV0</accession>
<keyword evidence="4" id="KW-0472">Membrane</keyword>
<dbReference type="Gene3D" id="3.30.428.10">
    <property type="entry name" value="HIT-like"/>
    <property type="match status" value="1"/>
</dbReference>
<comment type="caution">
    <text evidence="6">The sequence shown here is derived from an EMBL/GenBank/DDBJ whole genome shotgun (WGS) entry which is preliminary data.</text>
</comment>
<keyword evidence="4" id="KW-0812">Transmembrane</keyword>
<feature type="active site" description="Tele-AMP-histidine intermediate" evidence="1">
    <location>
        <position position="137"/>
    </location>
</feature>
<keyword evidence="4" id="KW-1133">Transmembrane helix</keyword>
<evidence type="ECO:0000256" key="1">
    <source>
        <dbReference type="PIRSR" id="PIRSR601310-1"/>
    </source>
</evidence>
<evidence type="ECO:0000256" key="4">
    <source>
        <dbReference type="SAM" id="Phobius"/>
    </source>
</evidence>
<dbReference type="Proteomes" id="UP000243217">
    <property type="component" value="Unassembled WGS sequence"/>
</dbReference>
<feature type="transmembrane region" description="Helical" evidence="4">
    <location>
        <begin position="296"/>
        <end position="316"/>
    </location>
</feature>
<evidence type="ECO:0000256" key="3">
    <source>
        <dbReference type="PROSITE-ProRule" id="PRU00464"/>
    </source>
</evidence>
<dbReference type="Pfam" id="PF01230">
    <property type="entry name" value="HIT"/>
    <property type="match status" value="1"/>
</dbReference>
<feature type="transmembrane region" description="Helical" evidence="4">
    <location>
        <begin position="233"/>
        <end position="259"/>
    </location>
</feature>
<protein>
    <submittedName>
        <fullName evidence="6">14 kDa zinc-binding protein</fullName>
    </submittedName>
</protein>
<dbReference type="InterPro" id="IPR019808">
    <property type="entry name" value="Histidine_triad_CS"/>
</dbReference>
<gene>
    <name evidence="6" type="ORF">THRCLA_09292</name>
</gene>
<dbReference type="PRINTS" id="PR00332">
    <property type="entry name" value="HISTRIAD"/>
</dbReference>
<dbReference type="PANTHER" id="PTHR23089">
    <property type="entry name" value="HISTIDINE TRIAD HIT PROTEIN"/>
    <property type="match status" value="1"/>
</dbReference>
<keyword evidence="7" id="KW-1185">Reference proteome</keyword>
<dbReference type="GO" id="GO:0003824">
    <property type="term" value="F:catalytic activity"/>
    <property type="evidence" value="ECO:0007669"/>
    <property type="project" value="InterPro"/>
</dbReference>
<dbReference type="SUPFAM" id="SSF54197">
    <property type="entry name" value="HIT-like"/>
    <property type="match status" value="1"/>
</dbReference>
<dbReference type="PROSITE" id="PS00892">
    <property type="entry name" value="HIT_1"/>
    <property type="match status" value="1"/>
</dbReference>
<evidence type="ECO:0000313" key="7">
    <source>
        <dbReference type="Proteomes" id="UP000243217"/>
    </source>
</evidence>
<sequence>MFAVRSCRVASKRPSQFYRWMSTEADKARAAAEPQPHEPTIFDKIINKEIPANVIYENDKVLAFRDISPQSPTHVLVIPKVRAGLTRLIRAEEKHKEILGELLYTASVVARNENLEDGYRVVINDGKNGCQSVYHLHLHIIGGRPLGWPPVTSSLATNWRVTLFFTSDSMVVLRDECSLLLIWLVQGVCVLPALALTAADSAVIIFGLFLLASSSGFLLSFSSTCQHRRACQFVSTAWIAWVFYTLQSIFIAVLTMTIYNFLLPFTSGVEFQFYCKQIHLEDNLSSTPCSSLQGKLAISLVILTVDVCLAFMILVIGRRIVQKQYIEYTRVQKEIEKANNSPSQDTLLGQHV</sequence>
<reference evidence="6 7" key="1">
    <citation type="journal article" date="2014" name="Genome Biol. Evol.">
        <title>The secreted proteins of Achlya hypogyna and Thraustotheca clavata identify the ancestral oomycete secretome and reveal gene acquisitions by horizontal gene transfer.</title>
        <authorList>
            <person name="Misner I."/>
            <person name="Blouin N."/>
            <person name="Leonard G."/>
            <person name="Richards T.A."/>
            <person name="Lane C.E."/>
        </authorList>
    </citation>
    <scope>NUCLEOTIDE SEQUENCE [LARGE SCALE GENOMIC DNA]</scope>
    <source>
        <strain evidence="6 7">ATCC 34112</strain>
    </source>
</reference>
<feature type="transmembrane region" description="Helical" evidence="4">
    <location>
        <begin position="177"/>
        <end position="196"/>
    </location>
</feature>
<feature type="transmembrane region" description="Helical" evidence="4">
    <location>
        <begin position="202"/>
        <end position="221"/>
    </location>
</feature>
<evidence type="ECO:0000256" key="2">
    <source>
        <dbReference type="PIRSR" id="PIRSR601310-3"/>
    </source>
</evidence>
<dbReference type="PROSITE" id="PS51084">
    <property type="entry name" value="HIT_2"/>
    <property type="match status" value="1"/>
</dbReference>
<evidence type="ECO:0000313" key="6">
    <source>
        <dbReference type="EMBL" id="OQR90541.1"/>
    </source>
</evidence>
<dbReference type="CDD" id="cd01276">
    <property type="entry name" value="PKCI_related"/>
    <property type="match status" value="1"/>
</dbReference>
<dbReference type="AlphaFoldDB" id="A0A1V9YXV0"/>
<dbReference type="InterPro" id="IPR001310">
    <property type="entry name" value="Histidine_triad_HIT"/>
</dbReference>
<feature type="short sequence motif" description="Histidine triad motif" evidence="2 3">
    <location>
        <begin position="135"/>
        <end position="139"/>
    </location>
</feature>
<dbReference type="FunFam" id="3.30.428.10:FF:000005">
    <property type="entry name" value="Histidine triad nucleotide-binding protein 1"/>
    <property type="match status" value="1"/>
</dbReference>
<dbReference type="InterPro" id="IPR036265">
    <property type="entry name" value="HIT-like_sf"/>
</dbReference>
<evidence type="ECO:0000259" key="5">
    <source>
        <dbReference type="PROSITE" id="PS51084"/>
    </source>
</evidence>
<dbReference type="OrthoDB" id="672793at2759"/>
<name>A0A1V9YXV0_9STRA</name>
<organism evidence="6 7">
    <name type="scientific">Thraustotheca clavata</name>
    <dbReference type="NCBI Taxonomy" id="74557"/>
    <lineage>
        <taxon>Eukaryota</taxon>
        <taxon>Sar</taxon>
        <taxon>Stramenopiles</taxon>
        <taxon>Oomycota</taxon>
        <taxon>Saprolegniomycetes</taxon>
        <taxon>Saprolegniales</taxon>
        <taxon>Achlyaceae</taxon>
        <taxon>Thraustotheca</taxon>
    </lineage>
</organism>
<proteinExistence type="predicted"/>
<dbReference type="InterPro" id="IPR011146">
    <property type="entry name" value="HIT-like"/>
</dbReference>
<dbReference type="STRING" id="74557.A0A1V9YXV0"/>
<dbReference type="EMBL" id="JNBS01002523">
    <property type="protein sequence ID" value="OQR90541.1"/>
    <property type="molecule type" value="Genomic_DNA"/>
</dbReference>